<dbReference type="EMBL" id="JBHULT010000006">
    <property type="protein sequence ID" value="MFD2517622.1"/>
    <property type="molecule type" value="Genomic_DNA"/>
</dbReference>
<evidence type="ECO:0000313" key="2">
    <source>
        <dbReference type="Proteomes" id="UP001597468"/>
    </source>
</evidence>
<dbReference type="PROSITE" id="PS51257">
    <property type="entry name" value="PROKAR_LIPOPROTEIN"/>
    <property type="match status" value="1"/>
</dbReference>
<name>A0ABW5IWV9_9FLAO</name>
<sequence>MKKILLILSVSLAFISCQEKTADREQNSEAGRMSFAEEIQVTSNRRVSLLPEAQTEVSQWLAYITAQNEMESLKKGTGNDILDTSNSLLQIMESLNTTLPDTLRSPAVEARANVLLTKAHVLHQHATKKEKDASEVFQVANELIVEWDNFKLQLNELYLKAPGDFEMELDEEFERARSEDTLPAMPARQ</sequence>
<evidence type="ECO:0008006" key="3">
    <source>
        <dbReference type="Google" id="ProtNLM"/>
    </source>
</evidence>
<reference evidence="2" key="1">
    <citation type="journal article" date="2019" name="Int. J. Syst. Evol. Microbiol.">
        <title>The Global Catalogue of Microorganisms (GCM) 10K type strain sequencing project: providing services to taxonomists for standard genome sequencing and annotation.</title>
        <authorList>
            <consortium name="The Broad Institute Genomics Platform"/>
            <consortium name="The Broad Institute Genome Sequencing Center for Infectious Disease"/>
            <person name="Wu L."/>
            <person name="Ma J."/>
        </authorList>
    </citation>
    <scope>NUCLEOTIDE SEQUENCE [LARGE SCALE GENOMIC DNA]</scope>
    <source>
        <strain evidence="2">KCTC 42585</strain>
    </source>
</reference>
<evidence type="ECO:0000313" key="1">
    <source>
        <dbReference type="EMBL" id="MFD2517622.1"/>
    </source>
</evidence>
<gene>
    <name evidence="1" type="ORF">ACFSTG_06930</name>
</gene>
<organism evidence="1 2">
    <name type="scientific">Salinimicrobium flavum</name>
    <dbReference type="NCBI Taxonomy" id="1737065"/>
    <lineage>
        <taxon>Bacteria</taxon>
        <taxon>Pseudomonadati</taxon>
        <taxon>Bacteroidota</taxon>
        <taxon>Flavobacteriia</taxon>
        <taxon>Flavobacteriales</taxon>
        <taxon>Flavobacteriaceae</taxon>
        <taxon>Salinimicrobium</taxon>
    </lineage>
</organism>
<protein>
    <recommendedName>
        <fullName evidence="3">LemA protein</fullName>
    </recommendedName>
</protein>
<accession>A0ABW5IWV9</accession>
<dbReference type="RefSeq" id="WP_380750135.1">
    <property type="nucleotide sequence ID" value="NZ_JBHULT010000006.1"/>
</dbReference>
<comment type="caution">
    <text evidence="1">The sequence shown here is derived from an EMBL/GenBank/DDBJ whole genome shotgun (WGS) entry which is preliminary data.</text>
</comment>
<dbReference type="Proteomes" id="UP001597468">
    <property type="component" value="Unassembled WGS sequence"/>
</dbReference>
<proteinExistence type="predicted"/>
<keyword evidence="2" id="KW-1185">Reference proteome</keyword>